<gene>
    <name evidence="1" type="ORF">L3556_09025</name>
</gene>
<protein>
    <submittedName>
        <fullName evidence="1">Type III-B CRISPR module-associated protein Cmr3</fullName>
    </submittedName>
</protein>
<dbReference type="InterPro" id="IPR019117">
    <property type="entry name" value="CRISPR-assoc_protein_Cmr3"/>
</dbReference>
<reference evidence="1" key="1">
    <citation type="journal article" date="2022" name="Genome Biol. Evol.">
        <title>A New Gene Family Diagnostic for Intracellular Biomineralization of Amorphous Ca Carbonates by Cyanobacteria.</title>
        <authorList>
            <person name="Benzerara K."/>
            <person name="Duprat E."/>
            <person name="Bitard-Feildel T."/>
            <person name="Caumes G."/>
            <person name="Cassier-Chauvat C."/>
            <person name="Chauvat F."/>
            <person name="Dezi M."/>
            <person name="Diop S.I."/>
            <person name="Gaschignard G."/>
            <person name="Gorgen S."/>
            <person name="Gugger M."/>
            <person name="Lopez-Garcia P."/>
            <person name="Millet M."/>
            <person name="Skouri-Panet F."/>
            <person name="Moreira D."/>
            <person name="Callebaut I."/>
        </authorList>
    </citation>
    <scope>NUCLEOTIDE SEQUENCE</scope>
    <source>
        <strain evidence="1">G9</strain>
    </source>
</reference>
<sequence>MTHLDGLHWYRLEPLDILLFRDARPFNPGDGSWAKSLCPPPPQTVFQALRSTLPAYQTKNRDLTFIGPFLMDETDTVWVTTPKDLICIGPDPGKASDKKTGVNDVLDHDQLSRVKRLDRMVPAQGDRWQWIHHPLPGSLRPIVPPQLNPKEKEVIMGRPGPLMKLSALESYLKGDLSKLRAQTDFHILPWDTQILPHNSLAQGSRQVLPEGGYFTEVATRLKPGWAFLAGISCQITSSTTRLGGEGHHVQISPLTDQPLESLRQSLQRDLAPTGGTVAYVLTPGLAQAESNAPIYGLYPQDWLSDSIGLIGVVGDRPLLMGGISVINRKGGEREPAYLPQRAFVSPGTIYCFEKAYQPDVNRLLSGVNAVTKKTLEALHYGQLLWGR</sequence>
<reference evidence="1" key="2">
    <citation type="submission" date="2022-01" db="EMBL/GenBank/DDBJ databases">
        <authorList>
            <person name="Zivanovic Y."/>
            <person name="Moreira D."/>
            <person name="Lopez-Garcia P."/>
        </authorList>
    </citation>
    <scope>NUCLEOTIDE SEQUENCE</scope>
    <source>
        <strain evidence="1">G9</strain>
    </source>
</reference>
<name>A0ABT6EZQ9_9SYNE</name>
<keyword evidence="2" id="KW-1185">Reference proteome</keyword>
<comment type="caution">
    <text evidence="1">The sequence shown here is derived from an EMBL/GenBank/DDBJ whole genome shotgun (WGS) entry which is preliminary data.</text>
</comment>
<evidence type="ECO:0000313" key="1">
    <source>
        <dbReference type="EMBL" id="MDG2991065.1"/>
    </source>
</evidence>
<dbReference type="RefSeq" id="WP_277866945.1">
    <property type="nucleotide sequence ID" value="NZ_JAKKUT010000002.1"/>
</dbReference>
<proteinExistence type="predicted"/>
<dbReference type="EMBL" id="JAKKUT010000002">
    <property type="protein sequence ID" value="MDG2991065.1"/>
    <property type="molecule type" value="Genomic_DNA"/>
</dbReference>
<accession>A0ABT6EZQ9</accession>
<dbReference type="Gene3D" id="3.30.70.2940">
    <property type="match status" value="1"/>
</dbReference>
<organism evidence="1 2">
    <name type="scientific">Candidatus Synechococcus calcipolaris G9</name>
    <dbReference type="NCBI Taxonomy" id="1497997"/>
    <lineage>
        <taxon>Bacteria</taxon>
        <taxon>Bacillati</taxon>
        <taxon>Cyanobacteriota</taxon>
        <taxon>Cyanophyceae</taxon>
        <taxon>Synechococcales</taxon>
        <taxon>Synechococcaceae</taxon>
        <taxon>Synechococcus</taxon>
    </lineage>
</organism>
<dbReference type="Pfam" id="PF09700">
    <property type="entry name" value="Cas_Cmr3"/>
    <property type="match status" value="1"/>
</dbReference>
<evidence type="ECO:0000313" key="2">
    <source>
        <dbReference type="Proteomes" id="UP001154265"/>
    </source>
</evidence>
<dbReference type="Proteomes" id="UP001154265">
    <property type="component" value="Unassembled WGS sequence"/>
</dbReference>